<proteinExistence type="predicted"/>
<dbReference type="EMBL" id="JAGGNH010000004">
    <property type="protein sequence ID" value="KAJ0975068.1"/>
    <property type="molecule type" value="Genomic_DNA"/>
</dbReference>
<keyword evidence="4" id="KW-1185">Reference proteome</keyword>
<evidence type="ECO:0000259" key="2">
    <source>
        <dbReference type="PROSITE" id="PS52045"/>
    </source>
</evidence>
<dbReference type="InterPro" id="IPR053168">
    <property type="entry name" value="Glutamic_endopeptidase"/>
</dbReference>
<sequence length="551" mass="60992">MGLLETSQTSSLLQEARCVSAGGSREGGAAGHELNLQEGGAAEDGPTKDGDVIDCVDVNEQPTLDHPLLKNHSIQLRPSFYSTDHIDKSLPIINMSRFKNEECPAGTIPIKRTTREDLIGFKNIRETGEFRKIFHPSDFSPPKGVHGAILQSQEGIYNGAKAWFEICRVPEVSNGQYSSATMAFMTSLKGPSYTINVIIVGWAVHPDLYGDNYTRLTIFWTTDGYKQVQCLNHFCPGFVQKSLYIYPGYILEDSEIQFLSLSLHKDQNTGNWWLELEGEGHQPEPIGYWPKDIFTSLNVNPITVQWGGNVYSPPNIKSPAMGNGHFPDEKGVTAASVNNIYLVDDKHKLKEPSGDKEKLIVDRKDCYGVSKLENVGQHLKWMFRYGESLSKTKFARVYLEIDLAFPLKRGFWLEDEEKLMFVMVQNEKIPMFCYSCGLVGHRISACSSRQGTGSGGPSPGAYSGSGFEQNTDGKVQQETPEMSLVRERDPRCPTLPEETAKEEEPGYGSCLAGRRRGHSRGHGGAQGATLRALHVPHVANTSDEMTGGFDG</sequence>
<accession>A0A9D5CMG5</accession>
<evidence type="ECO:0000313" key="4">
    <source>
        <dbReference type="Proteomes" id="UP001085076"/>
    </source>
</evidence>
<protein>
    <recommendedName>
        <fullName evidence="2">Neprosin PEP catalytic domain-containing protein</fullName>
    </recommendedName>
</protein>
<dbReference type="InterPro" id="IPR004314">
    <property type="entry name" value="Neprosin"/>
</dbReference>
<comment type="caution">
    <text evidence="3">The sequence shown here is derived from an EMBL/GenBank/DDBJ whole genome shotgun (WGS) entry which is preliminary data.</text>
</comment>
<dbReference type="Proteomes" id="UP001085076">
    <property type="component" value="Miscellaneous, Linkage group lg04"/>
</dbReference>
<gene>
    <name evidence="3" type="ORF">J5N97_017033</name>
</gene>
<dbReference type="Gene3D" id="3.90.1320.10">
    <property type="entry name" value="Outer-capsid protein sigma 3, large lobe"/>
    <property type="match status" value="1"/>
</dbReference>
<feature type="domain" description="Neprosin PEP catalytic" evidence="2">
    <location>
        <begin position="138"/>
        <end position="392"/>
    </location>
</feature>
<evidence type="ECO:0000313" key="3">
    <source>
        <dbReference type="EMBL" id="KAJ0975068.1"/>
    </source>
</evidence>
<dbReference type="Pfam" id="PF14365">
    <property type="entry name" value="Neprosin_AP"/>
    <property type="match status" value="1"/>
</dbReference>
<dbReference type="Pfam" id="PF03080">
    <property type="entry name" value="Neprosin"/>
    <property type="match status" value="1"/>
</dbReference>
<dbReference type="OrthoDB" id="686405at2759"/>
<dbReference type="PANTHER" id="PTHR31589:SF110">
    <property type="entry name" value="PROTEIN, PUTATIVE (DUF239)-RELATED"/>
    <property type="match status" value="1"/>
</dbReference>
<dbReference type="PANTHER" id="PTHR31589">
    <property type="entry name" value="PROTEIN, PUTATIVE (DUF239)-RELATED-RELATED"/>
    <property type="match status" value="1"/>
</dbReference>
<dbReference type="AlphaFoldDB" id="A0A9D5CMG5"/>
<dbReference type="PROSITE" id="PS52045">
    <property type="entry name" value="NEPROSIN_PEP_CD"/>
    <property type="match status" value="1"/>
</dbReference>
<organism evidence="3 4">
    <name type="scientific">Dioscorea zingiberensis</name>
    <dbReference type="NCBI Taxonomy" id="325984"/>
    <lineage>
        <taxon>Eukaryota</taxon>
        <taxon>Viridiplantae</taxon>
        <taxon>Streptophyta</taxon>
        <taxon>Embryophyta</taxon>
        <taxon>Tracheophyta</taxon>
        <taxon>Spermatophyta</taxon>
        <taxon>Magnoliopsida</taxon>
        <taxon>Liliopsida</taxon>
        <taxon>Dioscoreales</taxon>
        <taxon>Dioscoreaceae</taxon>
        <taxon>Dioscorea</taxon>
    </lineage>
</organism>
<dbReference type="InterPro" id="IPR025521">
    <property type="entry name" value="Neprosin_propep"/>
</dbReference>
<name>A0A9D5CMG5_9LILI</name>
<evidence type="ECO:0000256" key="1">
    <source>
        <dbReference type="SAM" id="MobiDB-lite"/>
    </source>
</evidence>
<feature type="region of interest" description="Disordered" evidence="1">
    <location>
        <begin position="447"/>
        <end position="551"/>
    </location>
</feature>
<feature type="compositionally biased region" description="Polar residues" evidence="1">
    <location>
        <begin position="467"/>
        <end position="480"/>
    </location>
</feature>
<reference evidence="3" key="1">
    <citation type="submission" date="2021-03" db="EMBL/GenBank/DDBJ databases">
        <authorList>
            <person name="Li Z."/>
            <person name="Yang C."/>
        </authorList>
    </citation>
    <scope>NUCLEOTIDE SEQUENCE</scope>
    <source>
        <strain evidence="3">Dzin_1.0</strain>
        <tissue evidence="3">Leaf</tissue>
    </source>
</reference>
<reference evidence="3" key="2">
    <citation type="journal article" date="2022" name="Hortic Res">
        <title>The genome of Dioscorea zingiberensis sheds light on the biosynthesis, origin and evolution of the medicinally important diosgenin saponins.</title>
        <authorList>
            <person name="Li Y."/>
            <person name="Tan C."/>
            <person name="Li Z."/>
            <person name="Guo J."/>
            <person name="Li S."/>
            <person name="Chen X."/>
            <person name="Wang C."/>
            <person name="Dai X."/>
            <person name="Yang H."/>
            <person name="Song W."/>
            <person name="Hou L."/>
            <person name="Xu J."/>
            <person name="Tong Z."/>
            <person name="Xu A."/>
            <person name="Yuan X."/>
            <person name="Wang W."/>
            <person name="Yang Q."/>
            <person name="Chen L."/>
            <person name="Sun Z."/>
            <person name="Wang K."/>
            <person name="Pan B."/>
            <person name="Chen J."/>
            <person name="Bao Y."/>
            <person name="Liu F."/>
            <person name="Qi X."/>
            <person name="Gang D.R."/>
            <person name="Wen J."/>
            <person name="Li J."/>
        </authorList>
    </citation>
    <scope>NUCLEOTIDE SEQUENCE</scope>
    <source>
        <strain evidence="3">Dzin_1.0</strain>
    </source>
</reference>